<keyword evidence="4" id="KW-0547">Nucleotide-binding</keyword>
<feature type="region of interest" description="Disordered" evidence="9">
    <location>
        <begin position="299"/>
        <end position="320"/>
    </location>
</feature>
<dbReference type="Proteomes" id="UP000275865">
    <property type="component" value="Unassembled WGS sequence"/>
</dbReference>
<dbReference type="FunFam" id="3.40.50.300:FF:000589">
    <property type="entry name" value="ABC transporter, ATP-binding subunit"/>
    <property type="match status" value="1"/>
</dbReference>
<keyword evidence="8" id="KW-0046">Antibiotic resistance</keyword>
<dbReference type="Gene3D" id="3.40.50.300">
    <property type="entry name" value="P-loop containing nucleotide triphosphate hydrolases"/>
    <property type="match status" value="1"/>
</dbReference>
<dbReference type="RefSeq" id="WP_120688550.1">
    <property type="nucleotide sequence ID" value="NZ_RAZT01000004.1"/>
</dbReference>
<gene>
    <name evidence="11" type="ORF">D7044_09310</name>
</gene>
<sequence>MSALVVDGLRKRYRDHEAVAGIGFTVEQGEIVALLGPNGAGKTTTLEILEGFRSRDAGRVEVLGRDPGDRAEQRWLRERVGLVLQDIAVEPHLRVRETVARSAGYYPAPRDVDEVVELVGLAEKRDAKVKDLSGGQKRRLDLALGVIGDPKLLFLDEPTTGFDPTARRGAWEVVRSLRDLGTTVVLTTHYMDEAQALADQIVVLNAGRVVAQGTPETIGGRDTARTRIRFARPDGVAPEELPVVPTEIDETNVTLEVDDATEALHRLTGWALARGTSLHRLAVEQPTLEDVYLSLTGDAAGRPEAAPTSRRQRRRNRRAA</sequence>
<dbReference type="AlphaFoldDB" id="A0A3A9Y9D2"/>
<reference evidence="11 12" key="1">
    <citation type="submission" date="2018-09" db="EMBL/GenBank/DDBJ databases">
        <title>Micromonospora sp. nov. MS1-9, isolated from a root of Musa sp.</title>
        <authorList>
            <person name="Kuncharoen N."/>
            <person name="Kudo T."/>
            <person name="Ohkuma M."/>
            <person name="Yuki M."/>
            <person name="Tanasupawat S."/>
        </authorList>
    </citation>
    <scope>NUCLEOTIDE SEQUENCE [LARGE SCALE GENOMIC DNA]</scope>
    <source>
        <strain evidence="11 12">MS1-9</strain>
    </source>
</reference>
<evidence type="ECO:0000256" key="9">
    <source>
        <dbReference type="SAM" id="MobiDB-lite"/>
    </source>
</evidence>
<evidence type="ECO:0000256" key="6">
    <source>
        <dbReference type="ARBA" id="ARBA00022967"/>
    </source>
</evidence>
<dbReference type="InterPro" id="IPR003593">
    <property type="entry name" value="AAA+_ATPase"/>
</dbReference>
<dbReference type="GO" id="GO:0016887">
    <property type="term" value="F:ATP hydrolysis activity"/>
    <property type="evidence" value="ECO:0007669"/>
    <property type="project" value="InterPro"/>
</dbReference>
<dbReference type="PROSITE" id="PS50893">
    <property type="entry name" value="ABC_TRANSPORTER_2"/>
    <property type="match status" value="1"/>
</dbReference>
<keyword evidence="3" id="KW-1003">Cell membrane</keyword>
<dbReference type="InterPro" id="IPR003439">
    <property type="entry name" value="ABC_transporter-like_ATP-bd"/>
</dbReference>
<evidence type="ECO:0000256" key="7">
    <source>
        <dbReference type="ARBA" id="ARBA00023136"/>
    </source>
</evidence>
<evidence type="ECO:0000313" key="12">
    <source>
        <dbReference type="Proteomes" id="UP000275865"/>
    </source>
</evidence>
<dbReference type="PANTHER" id="PTHR42711:SF16">
    <property type="entry name" value="ABC TRANSPORTER ATP-BINDING PROTEIN"/>
    <property type="match status" value="1"/>
</dbReference>
<evidence type="ECO:0000256" key="8">
    <source>
        <dbReference type="ARBA" id="ARBA00023251"/>
    </source>
</evidence>
<dbReference type="PANTHER" id="PTHR42711">
    <property type="entry name" value="ABC TRANSPORTER ATP-BINDING PROTEIN"/>
    <property type="match status" value="1"/>
</dbReference>
<accession>A0A3A9Y9D2</accession>
<dbReference type="InterPro" id="IPR050763">
    <property type="entry name" value="ABC_transporter_ATP-binding"/>
</dbReference>
<name>A0A3A9Y9D2_9ACTN</name>
<dbReference type="SMART" id="SM00382">
    <property type="entry name" value="AAA"/>
    <property type="match status" value="1"/>
</dbReference>
<keyword evidence="7" id="KW-0472">Membrane</keyword>
<dbReference type="GO" id="GO:0046677">
    <property type="term" value="P:response to antibiotic"/>
    <property type="evidence" value="ECO:0007669"/>
    <property type="project" value="UniProtKB-KW"/>
</dbReference>
<evidence type="ECO:0000256" key="1">
    <source>
        <dbReference type="ARBA" id="ARBA00004202"/>
    </source>
</evidence>
<dbReference type="Pfam" id="PF00005">
    <property type="entry name" value="ABC_tran"/>
    <property type="match status" value="1"/>
</dbReference>
<comment type="caution">
    <text evidence="11">The sequence shown here is derived from an EMBL/GenBank/DDBJ whole genome shotgun (WGS) entry which is preliminary data.</text>
</comment>
<dbReference type="InterPro" id="IPR017871">
    <property type="entry name" value="ABC_transporter-like_CS"/>
</dbReference>
<feature type="compositionally biased region" description="Basic residues" evidence="9">
    <location>
        <begin position="310"/>
        <end position="320"/>
    </location>
</feature>
<evidence type="ECO:0000256" key="3">
    <source>
        <dbReference type="ARBA" id="ARBA00022475"/>
    </source>
</evidence>
<feature type="domain" description="ABC transporter" evidence="10">
    <location>
        <begin position="4"/>
        <end position="231"/>
    </location>
</feature>
<evidence type="ECO:0000313" key="11">
    <source>
        <dbReference type="EMBL" id="RKN33898.1"/>
    </source>
</evidence>
<protein>
    <submittedName>
        <fullName evidence="11">ABC transporter ATP-binding protein</fullName>
    </submittedName>
</protein>
<proteinExistence type="predicted"/>
<dbReference type="PROSITE" id="PS00211">
    <property type="entry name" value="ABC_TRANSPORTER_1"/>
    <property type="match status" value="1"/>
</dbReference>
<keyword evidence="5 11" id="KW-0067">ATP-binding</keyword>
<evidence type="ECO:0000256" key="2">
    <source>
        <dbReference type="ARBA" id="ARBA00022448"/>
    </source>
</evidence>
<keyword evidence="6" id="KW-1278">Translocase</keyword>
<keyword evidence="2" id="KW-0813">Transport</keyword>
<dbReference type="GO" id="GO:0005886">
    <property type="term" value="C:plasma membrane"/>
    <property type="evidence" value="ECO:0007669"/>
    <property type="project" value="UniProtKB-SubCell"/>
</dbReference>
<evidence type="ECO:0000256" key="5">
    <source>
        <dbReference type="ARBA" id="ARBA00022840"/>
    </source>
</evidence>
<dbReference type="CDD" id="cd03230">
    <property type="entry name" value="ABC_DR_subfamily_A"/>
    <property type="match status" value="1"/>
</dbReference>
<dbReference type="SUPFAM" id="SSF52540">
    <property type="entry name" value="P-loop containing nucleoside triphosphate hydrolases"/>
    <property type="match status" value="1"/>
</dbReference>
<dbReference type="EMBL" id="RAZT01000004">
    <property type="protein sequence ID" value="RKN33898.1"/>
    <property type="molecule type" value="Genomic_DNA"/>
</dbReference>
<dbReference type="InterPro" id="IPR027417">
    <property type="entry name" value="P-loop_NTPase"/>
</dbReference>
<evidence type="ECO:0000256" key="4">
    <source>
        <dbReference type="ARBA" id="ARBA00022741"/>
    </source>
</evidence>
<evidence type="ECO:0000259" key="10">
    <source>
        <dbReference type="PROSITE" id="PS50893"/>
    </source>
</evidence>
<comment type="subcellular location">
    <subcellularLocation>
        <location evidence="1">Cell membrane</location>
        <topology evidence="1">Peripheral membrane protein</topology>
    </subcellularLocation>
</comment>
<organism evidence="11 12">
    <name type="scientific">Micromonospora musae</name>
    <dbReference type="NCBI Taxonomy" id="1894970"/>
    <lineage>
        <taxon>Bacteria</taxon>
        <taxon>Bacillati</taxon>
        <taxon>Actinomycetota</taxon>
        <taxon>Actinomycetes</taxon>
        <taxon>Micromonosporales</taxon>
        <taxon>Micromonosporaceae</taxon>
        <taxon>Micromonospora</taxon>
    </lineage>
</organism>
<dbReference type="GO" id="GO:0005524">
    <property type="term" value="F:ATP binding"/>
    <property type="evidence" value="ECO:0007669"/>
    <property type="project" value="UniProtKB-KW"/>
</dbReference>